<reference evidence="1 2" key="1">
    <citation type="submission" date="2015-04" db="EMBL/GenBank/DDBJ databases">
        <title>Draft Genome Sequences of Eight Spore-Forming Food Isolates of Bacillus cereus Genome sequencing.</title>
        <authorList>
            <person name="Krawcyk A.O."/>
            <person name="de Jong A."/>
            <person name="Eijlander R.T."/>
            <person name="Berendsen E.M."/>
            <person name="Holsappel S."/>
            <person name="Wells-Bennik M."/>
            <person name="Kuipers O.P."/>
        </authorList>
    </citation>
    <scope>NUCLEOTIDE SEQUENCE [LARGE SCALE GENOMIC DNA]</scope>
    <source>
        <strain evidence="1 2">B4077</strain>
    </source>
</reference>
<organism evidence="1 2">
    <name type="scientific">Bacillus cereus</name>
    <dbReference type="NCBI Taxonomy" id="1396"/>
    <lineage>
        <taxon>Bacteria</taxon>
        <taxon>Bacillati</taxon>
        <taxon>Bacillota</taxon>
        <taxon>Bacilli</taxon>
        <taxon>Bacillales</taxon>
        <taxon>Bacillaceae</taxon>
        <taxon>Bacillus</taxon>
        <taxon>Bacillus cereus group</taxon>
    </lineage>
</organism>
<gene>
    <name evidence="1" type="ORF">B4077_1802</name>
</gene>
<dbReference type="Proteomes" id="UP000035214">
    <property type="component" value="Unassembled WGS sequence"/>
</dbReference>
<proteinExistence type="predicted"/>
<evidence type="ECO:0000313" key="1">
    <source>
        <dbReference type="EMBL" id="KLA30059.1"/>
    </source>
</evidence>
<protein>
    <submittedName>
        <fullName evidence="1">Uncharacterized protein</fullName>
    </submittedName>
</protein>
<accession>A0A0G8F104</accession>
<name>A0A0G8F104_BACCE</name>
<evidence type="ECO:0000313" key="2">
    <source>
        <dbReference type="Proteomes" id="UP000035214"/>
    </source>
</evidence>
<sequence length="42" mass="4804">MSGIGSRNYRFTFHEHDIFVRFSPKIIPTGLPDGITFSIFDS</sequence>
<dbReference type="AlphaFoldDB" id="A0A0G8F104"/>
<dbReference type="EMBL" id="LCYI01000020">
    <property type="protein sequence ID" value="KLA30059.1"/>
    <property type="molecule type" value="Genomic_DNA"/>
</dbReference>
<comment type="caution">
    <text evidence="1">The sequence shown here is derived from an EMBL/GenBank/DDBJ whole genome shotgun (WGS) entry which is preliminary data.</text>
</comment>